<evidence type="ECO:0000313" key="1">
    <source>
        <dbReference type="EMBL" id="KKR99010.1"/>
    </source>
</evidence>
<comment type="caution">
    <text evidence="1">The sequence shown here is derived from an EMBL/GenBank/DDBJ whole genome shotgun (WGS) entry which is preliminary data.</text>
</comment>
<dbReference type="EMBL" id="LCAW01000012">
    <property type="protein sequence ID" value="KKR99010.1"/>
    <property type="molecule type" value="Genomic_DNA"/>
</dbReference>
<sequence>MKEIDSGKLSSITIPLTETGKMIGGWIKLYKQTPSNIEGE</sequence>
<dbReference type="AlphaFoldDB" id="A0A0G0XQ87"/>
<reference evidence="1 2" key="1">
    <citation type="journal article" date="2015" name="Nature">
        <title>rRNA introns, odd ribosomes, and small enigmatic genomes across a large radiation of phyla.</title>
        <authorList>
            <person name="Brown C.T."/>
            <person name="Hug L.A."/>
            <person name="Thomas B.C."/>
            <person name="Sharon I."/>
            <person name="Castelle C.J."/>
            <person name="Singh A."/>
            <person name="Wilkins M.J."/>
            <person name="Williams K.H."/>
            <person name="Banfield J.F."/>
        </authorList>
    </citation>
    <scope>NUCLEOTIDE SEQUENCE [LARGE SCALE GENOMIC DNA]</scope>
</reference>
<accession>A0A0G0XQ87</accession>
<name>A0A0G0XQ87_9BACT</name>
<evidence type="ECO:0000313" key="2">
    <source>
        <dbReference type="Proteomes" id="UP000033930"/>
    </source>
</evidence>
<gene>
    <name evidence="1" type="ORF">UU50_C0012G0058</name>
</gene>
<protein>
    <submittedName>
        <fullName evidence="1">Uncharacterized protein</fullName>
    </submittedName>
</protein>
<proteinExistence type="predicted"/>
<organism evidence="1 2">
    <name type="scientific">Candidatus Uhrbacteria bacterium GW2011_GWC1_41_20</name>
    <dbReference type="NCBI Taxonomy" id="1618983"/>
    <lineage>
        <taxon>Bacteria</taxon>
        <taxon>Candidatus Uhriibacteriota</taxon>
    </lineage>
</organism>
<dbReference type="Proteomes" id="UP000033930">
    <property type="component" value="Unassembled WGS sequence"/>
</dbReference>